<comment type="caution">
    <text evidence="2">The sequence shown here is derived from an EMBL/GenBank/DDBJ whole genome shotgun (WGS) entry which is preliminary data.</text>
</comment>
<evidence type="ECO:0000313" key="3">
    <source>
        <dbReference type="Proteomes" id="UP001396898"/>
    </source>
</evidence>
<feature type="compositionally biased region" description="Basic and acidic residues" evidence="1">
    <location>
        <begin position="1"/>
        <end position="11"/>
    </location>
</feature>
<organism evidence="2 3">
    <name type="scientific">Apiospora marii</name>
    <dbReference type="NCBI Taxonomy" id="335849"/>
    <lineage>
        <taxon>Eukaryota</taxon>
        <taxon>Fungi</taxon>
        <taxon>Dikarya</taxon>
        <taxon>Ascomycota</taxon>
        <taxon>Pezizomycotina</taxon>
        <taxon>Sordariomycetes</taxon>
        <taxon>Xylariomycetidae</taxon>
        <taxon>Amphisphaeriales</taxon>
        <taxon>Apiosporaceae</taxon>
        <taxon>Apiospora</taxon>
    </lineage>
</organism>
<evidence type="ECO:0000256" key="1">
    <source>
        <dbReference type="SAM" id="MobiDB-lite"/>
    </source>
</evidence>
<gene>
    <name evidence="2" type="ORF">PG991_011763</name>
</gene>
<feature type="region of interest" description="Disordered" evidence="1">
    <location>
        <begin position="1"/>
        <end position="61"/>
    </location>
</feature>
<proteinExistence type="predicted"/>
<protein>
    <submittedName>
        <fullName evidence="2">Uncharacterized protein</fullName>
    </submittedName>
</protein>
<dbReference type="EMBL" id="JAQQWI010000016">
    <property type="protein sequence ID" value="KAK8009212.1"/>
    <property type="molecule type" value="Genomic_DNA"/>
</dbReference>
<sequence>MSNPERLKHALGDGNNDTSPPAKRIKRNDGAYSYSTSSSSASSRAQLVPADNKNRRSKKKPKNILAHLLDDEIADKDTIAFLMGETPYNHRLLIEDDAAGQQQVEPDDAPAIYTPEDNNLLLDKQLMESDLEGFRSRFTQLQTRLRQMPSPQPQQSPTFASQNHLRQRLLDERTMLLAMIESSEDWLQYIEHGDPLDGAA</sequence>
<keyword evidence="3" id="KW-1185">Reference proteome</keyword>
<reference evidence="2 3" key="1">
    <citation type="submission" date="2023-01" db="EMBL/GenBank/DDBJ databases">
        <title>Analysis of 21 Apiospora genomes using comparative genomics revels a genus with tremendous synthesis potential of carbohydrate active enzymes and secondary metabolites.</title>
        <authorList>
            <person name="Sorensen T."/>
        </authorList>
    </citation>
    <scope>NUCLEOTIDE SEQUENCE [LARGE SCALE GENOMIC DNA]</scope>
    <source>
        <strain evidence="2 3">CBS 20057</strain>
    </source>
</reference>
<evidence type="ECO:0000313" key="2">
    <source>
        <dbReference type="EMBL" id="KAK8009212.1"/>
    </source>
</evidence>
<feature type="compositionally biased region" description="Low complexity" evidence="1">
    <location>
        <begin position="31"/>
        <end position="43"/>
    </location>
</feature>
<accession>A0ABR1RGB3</accession>
<name>A0ABR1RGB3_9PEZI</name>
<dbReference type="Proteomes" id="UP001396898">
    <property type="component" value="Unassembled WGS sequence"/>
</dbReference>